<keyword evidence="1" id="KW-0540">Nuclease</keyword>
<dbReference type="GO" id="GO:0016787">
    <property type="term" value="F:hydrolase activity"/>
    <property type="evidence" value="ECO:0007669"/>
    <property type="project" value="UniProtKB-KW"/>
</dbReference>
<dbReference type="InterPro" id="IPR029060">
    <property type="entry name" value="PIN-like_dom_sf"/>
</dbReference>
<dbReference type="EMBL" id="CP002477">
    <property type="protein sequence ID" value="ADW07967.1"/>
    <property type="molecule type" value="Genomic_DNA"/>
</dbReference>
<dbReference type="OrthoDB" id="5145858at2"/>
<evidence type="ECO:0000259" key="5">
    <source>
        <dbReference type="Pfam" id="PF13638"/>
    </source>
</evidence>
<evidence type="ECO:0000256" key="4">
    <source>
        <dbReference type="ARBA" id="ARBA00022842"/>
    </source>
</evidence>
<keyword evidence="2" id="KW-0479">Metal-binding</keyword>
<sequence length="274" mass="30339">MMVTPIPGARLELVLQLLREAHTKAQNLGNFTSAEECLLNYLTWTTEQARLLGSHVRAKDVEVLFFTPVYWALLNGAGHMEGRLVPKVSIGLVNQEVRQRTEDLDLAVSSIRDAVRRWRGDVSTLVLDTSFFIEHEDKLEDADLFTLADFEGLVRVAVPMTVVDEMDRLKEARVSGHARWRARYGLAVLDRLLTGPAKLGSVEVEVLPDPSGHVRLPDEDDEIVDRALALGTMAAGPVTLVTYDTGMALRAKIAGVPCLKLPKELGPEPERPKD</sequence>
<dbReference type="GO" id="GO:0046872">
    <property type="term" value="F:metal ion binding"/>
    <property type="evidence" value="ECO:0007669"/>
    <property type="project" value="UniProtKB-KW"/>
</dbReference>
<feature type="domain" description="PIN" evidence="5">
    <location>
        <begin position="125"/>
        <end position="259"/>
    </location>
</feature>
<keyword evidence="3" id="KW-0378">Hydrolase</keyword>
<name>A0A8D4BEB0_STRFA</name>
<dbReference type="AlphaFoldDB" id="A0A8D4BEB0"/>
<dbReference type="InterPro" id="IPR002716">
    <property type="entry name" value="PIN_dom"/>
</dbReference>
<dbReference type="KEGG" id="sfa:Sfla_6668"/>
<evidence type="ECO:0000313" key="6">
    <source>
        <dbReference type="EMBL" id="ADW07967.1"/>
    </source>
</evidence>
<evidence type="ECO:0000256" key="3">
    <source>
        <dbReference type="ARBA" id="ARBA00022801"/>
    </source>
</evidence>
<dbReference type="SUPFAM" id="SSF88723">
    <property type="entry name" value="PIN domain-like"/>
    <property type="match status" value="1"/>
</dbReference>
<geneLocation type="plasmid" evidence="6 7">
    <name>pSFLA02</name>
</geneLocation>
<dbReference type="Proteomes" id="UP000002066">
    <property type="component" value="Plasmid pSFLA02"/>
</dbReference>
<dbReference type="GO" id="GO:0004518">
    <property type="term" value="F:nuclease activity"/>
    <property type="evidence" value="ECO:0007669"/>
    <property type="project" value="UniProtKB-KW"/>
</dbReference>
<evidence type="ECO:0000256" key="1">
    <source>
        <dbReference type="ARBA" id="ARBA00022722"/>
    </source>
</evidence>
<dbReference type="Pfam" id="PF13638">
    <property type="entry name" value="PIN_4"/>
    <property type="match status" value="1"/>
</dbReference>
<keyword evidence="4" id="KW-0460">Magnesium</keyword>
<reference evidence="6 7" key="1">
    <citation type="submission" date="2011-01" db="EMBL/GenBank/DDBJ databases">
        <title>Complete sequence of plasmid2 of Streptomyces flavogriseus ATCC 33331.</title>
        <authorList>
            <consortium name="US DOE Joint Genome Institute"/>
            <person name="Lucas S."/>
            <person name="Copeland A."/>
            <person name="Lapidus A."/>
            <person name="Cheng J.-F."/>
            <person name="Goodwin L."/>
            <person name="Pitluck S."/>
            <person name="Davenport K."/>
            <person name="Detter J.C."/>
            <person name="Han C."/>
            <person name="Tapia R."/>
            <person name="Land M."/>
            <person name="Hauser L."/>
            <person name="Kyrpides N."/>
            <person name="Ivanova N."/>
            <person name="Ovchinnikova G."/>
            <person name="Pagani I."/>
            <person name="Brumm P."/>
            <person name="Mead D."/>
            <person name="Woyke T."/>
        </authorList>
    </citation>
    <scope>NUCLEOTIDE SEQUENCE [LARGE SCALE GENOMIC DNA]</scope>
    <source>
        <strain evidence="7">ATCC 33331 / IAF-45CD</strain>
        <plasmid evidence="6 7">pSFLA02</plasmid>
    </source>
</reference>
<gene>
    <name evidence="6" type="ORF">Sfla_6668</name>
</gene>
<keyword evidence="6" id="KW-0614">Plasmid</keyword>
<accession>A0A8D4BEB0</accession>
<proteinExistence type="predicted"/>
<protein>
    <submittedName>
        <fullName evidence="6">Nucleotide binding protein PINc</fullName>
    </submittedName>
</protein>
<evidence type="ECO:0000256" key="2">
    <source>
        <dbReference type="ARBA" id="ARBA00022723"/>
    </source>
</evidence>
<organism evidence="6 7">
    <name type="scientific">Streptomyces pratensis (strain ATCC 33331 / IAF-45CD)</name>
    <dbReference type="NCBI Taxonomy" id="591167"/>
    <lineage>
        <taxon>Bacteria</taxon>
        <taxon>Bacillati</taxon>
        <taxon>Actinomycetota</taxon>
        <taxon>Actinomycetes</taxon>
        <taxon>Kitasatosporales</taxon>
        <taxon>Streptomycetaceae</taxon>
        <taxon>Streptomyces</taxon>
    </lineage>
</organism>
<evidence type="ECO:0000313" key="7">
    <source>
        <dbReference type="Proteomes" id="UP000002066"/>
    </source>
</evidence>
<dbReference type="Gene3D" id="3.40.50.1010">
    <property type="entry name" value="5'-nuclease"/>
    <property type="match status" value="1"/>
</dbReference>